<evidence type="ECO:0008006" key="4">
    <source>
        <dbReference type="Google" id="ProtNLM"/>
    </source>
</evidence>
<dbReference type="Proteomes" id="UP000076632">
    <property type="component" value="Unassembled WGS sequence"/>
</dbReference>
<organism evidence="2 3">
    <name type="scientific">Xylona heveae (strain CBS 132557 / TC161)</name>
    <dbReference type="NCBI Taxonomy" id="1328760"/>
    <lineage>
        <taxon>Eukaryota</taxon>
        <taxon>Fungi</taxon>
        <taxon>Dikarya</taxon>
        <taxon>Ascomycota</taxon>
        <taxon>Pezizomycotina</taxon>
        <taxon>Xylonomycetes</taxon>
        <taxon>Xylonales</taxon>
        <taxon>Xylonaceae</taxon>
        <taxon>Xylona</taxon>
    </lineage>
</organism>
<feature type="compositionally biased region" description="Basic and acidic residues" evidence="1">
    <location>
        <begin position="12"/>
        <end position="38"/>
    </location>
</feature>
<dbReference type="GO" id="GO:0003688">
    <property type="term" value="F:DNA replication origin binding"/>
    <property type="evidence" value="ECO:0007669"/>
    <property type="project" value="TreeGrafter"/>
</dbReference>
<dbReference type="EMBL" id="KV407462">
    <property type="protein sequence ID" value="KZF20678.1"/>
    <property type="molecule type" value="Genomic_DNA"/>
</dbReference>
<dbReference type="OrthoDB" id="2104370at2759"/>
<feature type="compositionally biased region" description="Polar residues" evidence="1">
    <location>
        <begin position="39"/>
        <end position="52"/>
    </location>
</feature>
<dbReference type="PANTHER" id="PTHR42048:SF1">
    <property type="entry name" value="ARS-BINDING PROTEIN 2"/>
    <property type="match status" value="1"/>
</dbReference>
<feature type="region of interest" description="Disordered" evidence="1">
    <location>
        <begin position="795"/>
        <end position="867"/>
    </location>
</feature>
<sequence>MESQFNSPRSSPAEDHEETILRRLSPHDRDQPLPRYGREQQNGDSRSQSSASPEFPPDDYRSQPSQSLDNSPGAEDIRSTTTKPDHSEGSFSLMETTKPSDNGTLESQQTRQPTDSHVARMSGSSTILAPTELNGAQKSQKHEMVSSPRPTDRSLPPRGATEETVEDAFVAFILYCNPGVPLDTDTTELRKAFRTPPRSDGKTFGTFTLLELIRKLETGEIRTWTQLVLELGVEPPVAEKNQSVQKVQQYAVRLKRWLHAMHLDAFSAYCLGKYHGYYTQVPLPDTFNADYSRDGVPPEEDLALRALHPESRPKRGRRKAEKDNEPDDDETPSKRLRLDTSVPTASLEGYGPVHSALFPHSAMPPTAHPDFLERFVDHVDPWAAASAVTPADLAAYKATSSYPLPSTPGGQQFRWRLNAPDQTPTTPHPLSAITPSTVYPPDPGFSEPHSAIPPSSIGRPKVRRRHGPAVSSAWPSGVSSSTGKQRGRPPGNRSVRDGPYSTFPLHGKEKDGSALDPPNGTAASPPVVTHLGSMSSPHFPTPPIPPSEGGHLRPGEGRPSRLYLQVPHGNTHPIPQLPAVSSTDGAHPLHSTSTPPTRPPTTDLFTPSPHHLESQPLQRFNPPAYTVAELEQDIAVRFLQVEPEDRQAIAFDEAQALARVLVQSLRRLPSSSMHEHMFLGSAIAWLGASTSTSPVRRMMDGLRIRRTQAQTVVSANKNNHSSRPDGVRHDGQNTKHPLETLYELSWIVRQGPLSGMFSLTLSLPPPGDGPARPTTISEPESTGLGIIDIHAKDRFGSGAHRPSTPSSNHVGTANSSNPVNEAAGGIEHAHNSAPSRIGSSSVGESGVHMSGSALPTPHQGSLTLQSHDRSEVLALERKLRDKEEEISRLRRKVLDAVL</sequence>
<feature type="compositionally biased region" description="Polar residues" evidence="1">
    <location>
        <begin position="803"/>
        <end position="819"/>
    </location>
</feature>
<dbReference type="Pfam" id="PF09441">
    <property type="entry name" value="Abp2"/>
    <property type="match status" value="1"/>
</dbReference>
<name>A0A165F7X7_XYLHT</name>
<keyword evidence="3" id="KW-1185">Reference proteome</keyword>
<feature type="compositionally biased region" description="Basic and acidic residues" evidence="1">
    <location>
        <begin position="550"/>
        <end position="559"/>
    </location>
</feature>
<dbReference type="InParanoid" id="A0A165F7X7"/>
<feature type="compositionally biased region" description="Polar residues" evidence="1">
    <location>
        <begin position="832"/>
        <end position="843"/>
    </location>
</feature>
<dbReference type="InterPro" id="IPR018562">
    <property type="entry name" value="ARS-binding_2"/>
</dbReference>
<dbReference type="PANTHER" id="PTHR42048">
    <property type="entry name" value="ARS-BINDING PROTEIN 2"/>
    <property type="match status" value="1"/>
</dbReference>
<feature type="compositionally biased region" description="Low complexity" evidence="1">
    <location>
        <begin position="468"/>
        <end position="481"/>
    </location>
</feature>
<reference evidence="2 3" key="1">
    <citation type="journal article" date="2016" name="Fungal Biol.">
        <title>The genome of Xylona heveae provides a window into fungal endophytism.</title>
        <authorList>
            <person name="Gazis R."/>
            <person name="Kuo A."/>
            <person name="Riley R."/>
            <person name="LaButti K."/>
            <person name="Lipzen A."/>
            <person name="Lin J."/>
            <person name="Amirebrahimi M."/>
            <person name="Hesse C.N."/>
            <person name="Spatafora J.W."/>
            <person name="Henrissat B."/>
            <person name="Hainaut M."/>
            <person name="Grigoriev I.V."/>
            <person name="Hibbett D.S."/>
        </authorList>
    </citation>
    <scope>NUCLEOTIDE SEQUENCE [LARGE SCALE GENOMIC DNA]</scope>
    <source>
        <strain evidence="2 3">TC161</strain>
    </source>
</reference>
<feature type="region of interest" description="Disordered" evidence="1">
    <location>
        <begin position="404"/>
        <end position="575"/>
    </location>
</feature>
<dbReference type="AlphaFoldDB" id="A0A165F7X7"/>
<evidence type="ECO:0000313" key="2">
    <source>
        <dbReference type="EMBL" id="KZF20678.1"/>
    </source>
</evidence>
<feature type="compositionally biased region" description="Polar residues" evidence="1">
    <location>
        <begin position="89"/>
        <end position="115"/>
    </location>
</feature>
<dbReference type="RefSeq" id="XP_018186233.1">
    <property type="nucleotide sequence ID" value="XM_018334432.1"/>
</dbReference>
<feature type="compositionally biased region" description="Basic and acidic residues" evidence="1">
    <location>
        <begin position="722"/>
        <end position="734"/>
    </location>
</feature>
<dbReference type="GeneID" id="28899569"/>
<gene>
    <name evidence="2" type="ORF">L228DRAFT_262595</name>
</gene>
<feature type="compositionally biased region" description="Polar residues" evidence="1">
    <location>
        <begin position="1"/>
        <end position="10"/>
    </location>
</feature>
<evidence type="ECO:0000256" key="1">
    <source>
        <dbReference type="SAM" id="MobiDB-lite"/>
    </source>
</evidence>
<feature type="compositionally biased region" description="Polar residues" evidence="1">
    <location>
        <begin position="122"/>
        <end position="138"/>
    </location>
</feature>
<feature type="compositionally biased region" description="Basic and acidic residues" evidence="1">
    <location>
        <begin position="75"/>
        <end position="88"/>
    </location>
</feature>
<protein>
    <recommendedName>
        <fullName evidence="4">ARS binding protein Abp2</fullName>
    </recommendedName>
</protein>
<feature type="region of interest" description="Disordered" evidence="1">
    <location>
        <begin position="715"/>
        <end position="734"/>
    </location>
</feature>
<feature type="region of interest" description="Disordered" evidence="1">
    <location>
        <begin position="1"/>
        <end position="161"/>
    </location>
</feature>
<accession>A0A165F7X7</accession>
<dbReference type="STRING" id="1328760.A0A165F7X7"/>
<feature type="region of interest" description="Disordered" evidence="1">
    <location>
        <begin position="290"/>
        <end position="345"/>
    </location>
</feature>
<proteinExistence type="predicted"/>
<evidence type="ECO:0000313" key="3">
    <source>
        <dbReference type="Proteomes" id="UP000076632"/>
    </source>
</evidence>